<keyword evidence="2 4" id="KW-0238">DNA-binding</keyword>
<keyword evidence="1" id="KW-0805">Transcription regulation</keyword>
<reference evidence="6 7" key="1">
    <citation type="submission" date="2017-07" db="EMBL/GenBank/DDBJ databases">
        <title>Genome Sequence of Antarctobacter heliothermus Strain SMS3 Isolated from a culture of the Diatom Skeletonema marinoi.</title>
        <authorList>
            <person name="Topel M."/>
            <person name="Pinder M.I.M."/>
            <person name="Johansson O.N."/>
            <person name="Kourtchenko O."/>
            <person name="Godhe A."/>
            <person name="Clarke A.K."/>
        </authorList>
    </citation>
    <scope>NUCLEOTIDE SEQUENCE [LARGE SCALE GENOMIC DNA]</scope>
    <source>
        <strain evidence="6 7">SMS3</strain>
    </source>
</reference>
<evidence type="ECO:0000313" key="7">
    <source>
        <dbReference type="Proteomes" id="UP000203589"/>
    </source>
</evidence>
<protein>
    <submittedName>
        <fullName evidence="6">HTH-type transcriptional regulator MtrR</fullName>
    </submittedName>
</protein>
<dbReference type="GO" id="GO:0003677">
    <property type="term" value="F:DNA binding"/>
    <property type="evidence" value="ECO:0007669"/>
    <property type="project" value="UniProtKB-UniRule"/>
</dbReference>
<name>A0A222E8A9_9RHOB</name>
<dbReference type="OrthoDB" id="9802802at2"/>
<dbReference type="KEGG" id="aht:ANTHELSMS3_03791"/>
<dbReference type="Gene3D" id="1.10.357.10">
    <property type="entry name" value="Tetracycline Repressor, domain 2"/>
    <property type="match status" value="1"/>
</dbReference>
<dbReference type="InterPro" id="IPR001647">
    <property type="entry name" value="HTH_TetR"/>
</dbReference>
<keyword evidence="7" id="KW-1185">Reference proteome</keyword>
<evidence type="ECO:0000259" key="5">
    <source>
        <dbReference type="PROSITE" id="PS50977"/>
    </source>
</evidence>
<evidence type="ECO:0000313" key="6">
    <source>
        <dbReference type="EMBL" id="ASP22412.1"/>
    </source>
</evidence>
<keyword evidence="3" id="KW-0804">Transcription</keyword>
<dbReference type="SUPFAM" id="SSF48498">
    <property type="entry name" value="Tetracyclin repressor-like, C-terminal domain"/>
    <property type="match status" value="1"/>
</dbReference>
<dbReference type="FunFam" id="1.10.10.60:FF:000141">
    <property type="entry name" value="TetR family transcriptional regulator"/>
    <property type="match status" value="1"/>
</dbReference>
<dbReference type="InterPro" id="IPR009057">
    <property type="entry name" value="Homeodomain-like_sf"/>
</dbReference>
<evidence type="ECO:0000256" key="4">
    <source>
        <dbReference type="PROSITE-ProRule" id="PRU00335"/>
    </source>
</evidence>
<dbReference type="PRINTS" id="PR00455">
    <property type="entry name" value="HTHTETR"/>
</dbReference>
<organism evidence="6 7">
    <name type="scientific">Antarctobacter heliothermus</name>
    <dbReference type="NCBI Taxonomy" id="74033"/>
    <lineage>
        <taxon>Bacteria</taxon>
        <taxon>Pseudomonadati</taxon>
        <taxon>Pseudomonadota</taxon>
        <taxon>Alphaproteobacteria</taxon>
        <taxon>Rhodobacterales</taxon>
        <taxon>Roseobacteraceae</taxon>
        <taxon>Antarctobacter</taxon>
    </lineage>
</organism>
<sequence length="194" mass="21203">MMETSDPDRVKQEAILGAAMAVLCQYGYRRTSMEDIAQAAGMSRPALYQHFRNKENIARCMVQVYFDQAVQAVTQALAGQGTVPDLLRAGYAAKTGPMIRDMLDSPHGAELLDLKDSQARDLVEDGAARITAVFADWLTREVAAGRVTLDAPPDETATLLLRALDGIKRPPYARFVAERDRLAALLGRGLQALL</sequence>
<evidence type="ECO:0000256" key="3">
    <source>
        <dbReference type="ARBA" id="ARBA00023163"/>
    </source>
</evidence>
<dbReference type="PANTHER" id="PTHR47506">
    <property type="entry name" value="TRANSCRIPTIONAL REGULATORY PROTEIN"/>
    <property type="match status" value="1"/>
</dbReference>
<dbReference type="EMBL" id="CP022540">
    <property type="protein sequence ID" value="ASP22412.1"/>
    <property type="molecule type" value="Genomic_DNA"/>
</dbReference>
<dbReference type="Pfam" id="PF00440">
    <property type="entry name" value="TetR_N"/>
    <property type="match status" value="1"/>
</dbReference>
<dbReference type="RefSeq" id="WP_157733572.1">
    <property type="nucleotide sequence ID" value="NZ_CP022540.1"/>
</dbReference>
<dbReference type="SUPFAM" id="SSF46689">
    <property type="entry name" value="Homeodomain-like"/>
    <property type="match status" value="1"/>
</dbReference>
<feature type="DNA-binding region" description="H-T-H motif" evidence="4">
    <location>
        <begin position="32"/>
        <end position="51"/>
    </location>
</feature>
<dbReference type="InterPro" id="IPR036271">
    <property type="entry name" value="Tet_transcr_reg_TetR-rel_C_sf"/>
</dbReference>
<dbReference type="AlphaFoldDB" id="A0A222E8A9"/>
<gene>
    <name evidence="6" type="primary">mtrR</name>
    <name evidence="6" type="ORF">ANTHELSMS3_03791</name>
</gene>
<dbReference type="PANTHER" id="PTHR47506:SF6">
    <property type="entry name" value="HTH-TYPE TRANSCRIPTIONAL REPRESSOR NEMR"/>
    <property type="match status" value="1"/>
</dbReference>
<feature type="domain" description="HTH tetR-type" evidence="5">
    <location>
        <begin position="9"/>
        <end position="69"/>
    </location>
</feature>
<evidence type="ECO:0000256" key="2">
    <source>
        <dbReference type="ARBA" id="ARBA00023125"/>
    </source>
</evidence>
<dbReference type="Proteomes" id="UP000203589">
    <property type="component" value="Chromosome"/>
</dbReference>
<proteinExistence type="predicted"/>
<accession>A0A222E8A9</accession>
<dbReference type="PROSITE" id="PS50977">
    <property type="entry name" value="HTH_TETR_2"/>
    <property type="match status" value="1"/>
</dbReference>
<evidence type="ECO:0000256" key="1">
    <source>
        <dbReference type="ARBA" id="ARBA00023015"/>
    </source>
</evidence>